<sequence length="84" mass="9597">MTTVDLAATKMVPSLLNVLFRNAVKVAKVIAFDELQKIWSKIKNHPPADNSRIGDDAEKVPCDDKLRARMKRFLPMQPDNEYLE</sequence>
<dbReference type="AlphaFoldDB" id="E9GIC6"/>
<dbReference type="Proteomes" id="UP000000305">
    <property type="component" value="Unassembled WGS sequence"/>
</dbReference>
<protein>
    <submittedName>
        <fullName evidence="1">Uncharacterized protein</fullName>
    </submittedName>
</protein>
<accession>E9GIC6</accession>
<reference evidence="1 2" key="1">
    <citation type="journal article" date="2011" name="Science">
        <title>The ecoresponsive genome of Daphnia pulex.</title>
        <authorList>
            <person name="Colbourne J.K."/>
            <person name="Pfrender M.E."/>
            <person name="Gilbert D."/>
            <person name="Thomas W.K."/>
            <person name="Tucker A."/>
            <person name="Oakley T.H."/>
            <person name="Tokishita S."/>
            <person name="Aerts A."/>
            <person name="Arnold G.J."/>
            <person name="Basu M.K."/>
            <person name="Bauer D.J."/>
            <person name="Caceres C.E."/>
            <person name="Carmel L."/>
            <person name="Casola C."/>
            <person name="Choi J.H."/>
            <person name="Detter J.C."/>
            <person name="Dong Q."/>
            <person name="Dusheyko S."/>
            <person name="Eads B.D."/>
            <person name="Frohlich T."/>
            <person name="Geiler-Samerotte K.A."/>
            <person name="Gerlach D."/>
            <person name="Hatcher P."/>
            <person name="Jogdeo S."/>
            <person name="Krijgsveld J."/>
            <person name="Kriventseva E.V."/>
            <person name="Kultz D."/>
            <person name="Laforsch C."/>
            <person name="Lindquist E."/>
            <person name="Lopez J."/>
            <person name="Manak J.R."/>
            <person name="Muller J."/>
            <person name="Pangilinan J."/>
            <person name="Patwardhan R.P."/>
            <person name="Pitluck S."/>
            <person name="Pritham E.J."/>
            <person name="Rechtsteiner A."/>
            <person name="Rho M."/>
            <person name="Rogozin I.B."/>
            <person name="Sakarya O."/>
            <person name="Salamov A."/>
            <person name="Schaack S."/>
            <person name="Shapiro H."/>
            <person name="Shiga Y."/>
            <person name="Skalitzky C."/>
            <person name="Smith Z."/>
            <person name="Souvorov A."/>
            <person name="Sung W."/>
            <person name="Tang Z."/>
            <person name="Tsuchiya D."/>
            <person name="Tu H."/>
            <person name="Vos H."/>
            <person name="Wang M."/>
            <person name="Wolf Y.I."/>
            <person name="Yamagata H."/>
            <person name="Yamada T."/>
            <person name="Ye Y."/>
            <person name="Shaw J.R."/>
            <person name="Andrews J."/>
            <person name="Crease T.J."/>
            <person name="Tang H."/>
            <person name="Lucas S.M."/>
            <person name="Robertson H.M."/>
            <person name="Bork P."/>
            <person name="Koonin E.V."/>
            <person name="Zdobnov E.M."/>
            <person name="Grigoriev I.V."/>
            <person name="Lynch M."/>
            <person name="Boore J.L."/>
        </authorList>
    </citation>
    <scope>NUCLEOTIDE SEQUENCE [LARGE SCALE GENOMIC DNA]</scope>
</reference>
<dbReference type="KEGG" id="dpx:DAPPUDRAFT_243259"/>
<organism evidence="1 2">
    <name type="scientific">Daphnia pulex</name>
    <name type="common">Water flea</name>
    <dbReference type="NCBI Taxonomy" id="6669"/>
    <lineage>
        <taxon>Eukaryota</taxon>
        <taxon>Metazoa</taxon>
        <taxon>Ecdysozoa</taxon>
        <taxon>Arthropoda</taxon>
        <taxon>Crustacea</taxon>
        <taxon>Branchiopoda</taxon>
        <taxon>Diplostraca</taxon>
        <taxon>Cladocera</taxon>
        <taxon>Anomopoda</taxon>
        <taxon>Daphniidae</taxon>
        <taxon>Daphnia</taxon>
    </lineage>
</organism>
<proteinExistence type="predicted"/>
<keyword evidence="2" id="KW-1185">Reference proteome</keyword>
<dbReference type="InParanoid" id="E9GIC6"/>
<evidence type="ECO:0000313" key="1">
    <source>
        <dbReference type="EMBL" id="EFX80794.1"/>
    </source>
</evidence>
<gene>
    <name evidence="1" type="ORF">DAPPUDRAFT_243259</name>
</gene>
<name>E9GIC6_DAPPU</name>
<dbReference type="EMBL" id="GL732546">
    <property type="protein sequence ID" value="EFX80794.1"/>
    <property type="molecule type" value="Genomic_DNA"/>
</dbReference>
<evidence type="ECO:0000313" key="2">
    <source>
        <dbReference type="Proteomes" id="UP000000305"/>
    </source>
</evidence>
<dbReference type="HOGENOM" id="CLU_2529719_0_0_1"/>